<dbReference type="Proteomes" id="UP000792457">
    <property type="component" value="Unassembled WGS sequence"/>
</dbReference>
<evidence type="ECO:0000256" key="1">
    <source>
        <dbReference type="SAM" id="MobiDB-lite"/>
    </source>
</evidence>
<keyword evidence="3" id="KW-1185">Reference proteome</keyword>
<accession>A0A8K0K7M6</accession>
<dbReference type="EMBL" id="KZ308415">
    <property type="protein sequence ID" value="KAG8229196.1"/>
    <property type="molecule type" value="Genomic_DNA"/>
</dbReference>
<organism evidence="2 3">
    <name type="scientific">Ladona fulva</name>
    <name type="common">Scarce chaser dragonfly</name>
    <name type="synonym">Libellula fulva</name>
    <dbReference type="NCBI Taxonomy" id="123851"/>
    <lineage>
        <taxon>Eukaryota</taxon>
        <taxon>Metazoa</taxon>
        <taxon>Ecdysozoa</taxon>
        <taxon>Arthropoda</taxon>
        <taxon>Hexapoda</taxon>
        <taxon>Insecta</taxon>
        <taxon>Pterygota</taxon>
        <taxon>Palaeoptera</taxon>
        <taxon>Odonata</taxon>
        <taxon>Epiprocta</taxon>
        <taxon>Anisoptera</taxon>
        <taxon>Libelluloidea</taxon>
        <taxon>Libellulidae</taxon>
        <taxon>Ladona</taxon>
    </lineage>
</organism>
<sequence>MRIDPHEPNPDRSLFPSCFQLVAIQGFCSATREYCPPGPPGPQGIPGHPGDEGEKGERGDRGFPGEPGLRGPPGIPGDSGPRGPKGEAGWPGGYSPLDSHHFFRSSDPFTSSLFQISD</sequence>
<reference evidence="2" key="1">
    <citation type="submission" date="2013-04" db="EMBL/GenBank/DDBJ databases">
        <authorList>
            <person name="Qu J."/>
            <person name="Murali S.C."/>
            <person name="Bandaranaike D."/>
            <person name="Bellair M."/>
            <person name="Blankenburg K."/>
            <person name="Chao H."/>
            <person name="Dinh H."/>
            <person name="Doddapaneni H."/>
            <person name="Downs B."/>
            <person name="Dugan-Rocha S."/>
            <person name="Elkadiri S."/>
            <person name="Gnanaolivu R.D."/>
            <person name="Hernandez B."/>
            <person name="Javaid M."/>
            <person name="Jayaseelan J.C."/>
            <person name="Lee S."/>
            <person name="Li M."/>
            <person name="Ming W."/>
            <person name="Munidasa M."/>
            <person name="Muniz J."/>
            <person name="Nguyen L."/>
            <person name="Ongeri F."/>
            <person name="Osuji N."/>
            <person name="Pu L.-L."/>
            <person name="Puazo M."/>
            <person name="Qu C."/>
            <person name="Quiroz J."/>
            <person name="Raj R."/>
            <person name="Weissenberger G."/>
            <person name="Xin Y."/>
            <person name="Zou X."/>
            <person name="Han Y."/>
            <person name="Richards S."/>
            <person name="Worley K."/>
            <person name="Muzny D."/>
            <person name="Gibbs R."/>
        </authorList>
    </citation>
    <scope>NUCLEOTIDE SEQUENCE</scope>
    <source>
        <strain evidence="2">Sampled in the wild</strain>
    </source>
</reference>
<dbReference type="PANTHER" id="PTHR24637">
    <property type="entry name" value="COLLAGEN"/>
    <property type="match status" value="1"/>
</dbReference>
<dbReference type="OrthoDB" id="8194351at2759"/>
<protein>
    <submittedName>
        <fullName evidence="2">Uncharacterized protein</fullName>
    </submittedName>
</protein>
<evidence type="ECO:0000313" key="3">
    <source>
        <dbReference type="Proteomes" id="UP000792457"/>
    </source>
</evidence>
<dbReference type="Pfam" id="PF01391">
    <property type="entry name" value="Collagen"/>
    <property type="match status" value="1"/>
</dbReference>
<dbReference type="AlphaFoldDB" id="A0A8K0K7M6"/>
<name>A0A8K0K7M6_LADFU</name>
<gene>
    <name evidence="2" type="ORF">J437_LFUL001068</name>
</gene>
<feature type="region of interest" description="Disordered" evidence="1">
    <location>
        <begin position="31"/>
        <end position="118"/>
    </location>
</feature>
<feature type="compositionally biased region" description="Basic and acidic residues" evidence="1">
    <location>
        <begin position="49"/>
        <end position="63"/>
    </location>
</feature>
<reference evidence="2" key="2">
    <citation type="submission" date="2017-10" db="EMBL/GenBank/DDBJ databases">
        <title>Ladona fulva Genome sequencing and assembly.</title>
        <authorList>
            <person name="Murali S."/>
            <person name="Richards S."/>
            <person name="Bandaranaike D."/>
            <person name="Bellair M."/>
            <person name="Blankenburg K."/>
            <person name="Chao H."/>
            <person name="Dinh H."/>
            <person name="Doddapaneni H."/>
            <person name="Dugan-Rocha S."/>
            <person name="Elkadiri S."/>
            <person name="Gnanaolivu R."/>
            <person name="Hernandez B."/>
            <person name="Skinner E."/>
            <person name="Javaid M."/>
            <person name="Lee S."/>
            <person name="Li M."/>
            <person name="Ming W."/>
            <person name="Munidasa M."/>
            <person name="Muniz J."/>
            <person name="Nguyen L."/>
            <person name="Hughes D."/>
            <person name="Osuji N."/>
            <person name="Pu L.-L."/>
            <person name="Puazo M."/>
            <person name="Qu C."/>
            <person name="Quiroz J."/>
            <person name="Raj R."/>
            <person name="Weissenberger G."/>
            <person name="Xin Y."/>
            <person name="Zou X."/>
            <person name="Han Y."/>
            <person name="Worley K."/>
            <person name="Muzny D."/>
            <person name="Gibbs R."/>
        </authorList>
    </citation>
    <scope>NUCLEOTIDE SEQUENCE</scope>
    <source>
        <strain evidence="2">Sampled in the wild</strain>
    </source>
</reference>
<feature type="compositionally biased region" description="Polar residues" evidence="1">
    <location>
        <begin position="107"/>
        <end position="118"/>
    </location>
</feature>
<evidence type="ECO:0000313" key="2">
    <source>
        <dbReference type="EMBL" id="KAG8229196.1"/>
    </source>
</evidence>
<comment type="caution">
    <text evidence="2">The sequence shown here is derived from an EMBL/GenBank/DDBJ whole genome shotgun (WGS) entry which is preliminary data.</text>
</comment>
<proteinExistence type="predicted"/>
<dbReference type="InterPro" id="IPR008160">
    <property type="entry name" value="Collagen"/>
</dbReference>